<dbReference type="Proteomes" id="UP000265160">
    <property type="component" value="LG6"/>
</dbReference>
<dbReference type="GeneTree" id="ENSGT00390000017551"/>
<dbReference type="InterPro" id="IPR038904">
    <property type="entry name" value="BRAT1"/>
</dbReference>
<dbReference type="STRING" id="106582.ENSMZEP00005015711"/>
<dbReference type="GO" id="GO:0005634">
    <property type="term" value="C:nucleus"/>
    <property type="evidence" value="ECO:0007669"/>
    <property type="project" value="TreeGrafter"/>
</dbReference>
<dbReference type="GO" id="GO:0006974">
    <property type="term" value="P:DNA damage response"/>
    <property type="evidence" value="ECO:0007669"/>
    <property type="project" value="InterPro"/>
</dbReference>
<gene>
    <name evidence="4" type="primary">BRAT1</name>
</gene>
<dbReference type="PANTHER" id="PTHR21331">
    <property type="entry name" value="BRCA1-ASSOCIATED ATM ACTIVATOR 1"/>
    <property type="match status" value="1"/>
</dbReference>
<reference evidence="4 5" key="1">
    <citation type="journal article" date="2014" name="Nature">
        <title>The genomic substrate for adaptive radiation in African cichlid fish.</title>
        <authorList>
            <person name="Brawand D."/>
            <person name="Wagner C.E."/>
            <person name="Li Y.I."/>
            <person name="Malinsky M."/>
            <person name="Keller I."/>
            <person name="Fan S."/>
            <person name="Simakov O."/>
            <person name="Ng A.Y."/>
            <person name="Lim Z.W."/>
            <person name="Bezault E."/>
            <person name="Turner-Maier J."/>
            <person name="Johnson J."/>
            <person name="Alcazar R."/>
            <person name="Noh H.J."/>
            <person name="Russell P."/>
            <person name="Aken B."/>
            <person name="Alfoldi J."/>
            <person name="Amemiya C."/>
            <person name="Azzouzi N."/>
            <person name="Baroiller J.F."/>
            <person name="Barloy-Hubler F."/>
            <person name="Berlin A."/>
            <person name="Bloomquist R."/>
            <person name="Carleton K.L."/>
            <person name="Conte M.A."/>
            <person name="D'Cotta H."/>
            <person name="Eshel O."/>
            <person name="Gaffney L."/>
            <person name="Galibert F."/>
            <person name="Gante H.F."/>
            <person name="Gnerre S."/>
            <person name="Greuter L."/>
            <person name="Guyon R."/>
            <person name="Haddad N.S."/>
            <person name="Haerty W."/>
            <person name="Harris R.M."/>
            <person name="Hofmann H.A."/>
            <person name="Hourlier T."/>
            <person name="Hulata G."/>
            <person name="Jaffe D.B."/>
            <person name="Lara M."/>
            <person name="Lee A.P."/>
            <person name="MacCallum I."/>
            <person name="Mwaiko S."/>
            <person name="Nikaido M."/>
            <person name="Nishihara H."/>
            <person name="Ozouf-Costaz C."/>
            <person name="Penman D.J."/>
            <person name="Przybylski D."/>
            <person name="Rakotomanga M."/>
            <person name="Renn S.C.P."/>
            <person name="Ribeiro F.J."/>
            <person name="Ron M."/>
            <person name="Salzburger W."/>
            <person name="Sanchez-Pulido L."/>
            <person name="Santos M.E."/>
            <person name="Searle S."/>
            <person name="Sharpe T."/>
            <person name="Swofford R."/>
            <person name="Tan F.J."/>
            <person name="Williams L."/>
            <person name="Young S."/>
            <person name="Yin S."/>
            <person name="Okada N."/>
            <person name="Kocher T.D."/>
            <person name="Miska E.A."/>
            <person name="Lander E.S."/>
            <person name="Venkatesh B."/>
            <person name="Fernald R.D."/>
            <person name="Meyer A."/>
            <person name="Ponting C.P."/>
            <person name="Streelman J.T."/>
            <person name="Lindblad-Toh K."/>
            <person name="Seehausen O."/>
            <person name="Di Palma F."/>
        </authorList>
    </citation>
    <scope>NUCLEOTIDE SEQUENCE</scope>
</reference>
<evidence type="ECO:0000256" key="1">
    <source>
        <dbReference type="ARBA" id="ARBA00004496"/>
    </source>
</evidence>
<dbReference type="InterPro" id="IPR016024">
    <property type="entry name" value="ARM-type_fold"/>
</dbReference>
<reference evidence="4" key="2">
    <citation type="submission" date="2025-08" db="UniProtKB">
        <authorList>
            <consortium name="Ensembl"/>
        </authorList>
    </citation>
    <scope>IDENTIFICATION</scope>
</reference>
<evidence type="ECO:0000313" key="4">
    <source>
        <dbReference type="Ensembl" id="ENSMZEP00005015711.1"/>
    </source>
</evidence>
<sequence>MDRECVSLLPRVCEVLAASGSSLPDDTILEKLLDWFTALTEAGESLLEACPCLLEFISAVMHDTASAPGVLSFTLRLIGLLAAAEDDFIVLKESLVLDLVFSCQHWQELGLWEDPCIRIGWIQGLRTTLQHPNGLSFFRQADFIEPLLQLQTDTSLFVASAANQMLAHVLLFCQPVSSIGCNGTNKKEDEQNTSVSKAVVENPAEPMEINQDCTAVVDAISEYLKRALGVPKGSAQLHQCQQTLRLLALLLGQTKPPLHDKLLQTVTASLEEMVAADCSELTLPLMDVILAACSRVPDQRITRLLTFMLNVRKPADLVHAAAAFLRGSHHDRVHTAQSVRLLLLPLDIISGQNRLGTNTAGDMHRFAMTEQLKSKTSCISMISVCLTNTPQIAHMDPDCLPCAPDLIVSGILSLLRICSGDSSSSSAGCSEVFRNVIGSGKVQKCALEALTAVSNSPGANGKLTDVLTLLIQYLDDPDSDPTVLHKSYQALVKWMSVCTDVSFITDQLRHDLVQVVKKRACDMRWEVRDSTMEFLGHLGAMRVCRAPAEQACDASEALLGGCCCTTPLLREALQDPESYVRASAIKALAQTVMHSWQEGAAPTQEQTEIVTRLLEILSQDTEGFARRAVVKFFIAWFSSHTSHTPPSSPASPSCSLLMQSVRSVLSRGCADLDWEVKVHTLELAELLLDKAFLGHGSYTKGSDARPAQPHAYAVMPDRAYTLHTHGDTRAQDAESDLVDVLKSLVEQGVISALLSGLVDCDRPVALKACRLLITLRVTVCPASQGDPDVSDATATVARVSCELPRAGWAQEIRKILGVRTEANAERDLNALNATSFEDHSEEGASAVSHCERVSVCEALGSLGLDDRLEILSRSSDHVHNSPLSLLQDILTASTSHTHSNTQPGQEVIVDCY</sequence>
<dbReference type="SUPFAM" id="SSF48371">
    <property type="entry name" value="ARM repeat"/>
    <property type="match status" value="2"/>
</dbReference>
<dbReference type="CTD" id="221927"/>
<dbReference type="Gene3D" id="1.25.10.10">
    <property type="entry name" value="Leucine-rich Repeat Variant"/>
    <property type="match status" value="1"/>
</dbReference>
<organism evidence="4 5">
    <name type="scientific">Maylandia zebra</name>
    <name type="common">zebra mbuna</name>
    <dbReference type="NCBI Taxonomy" id="106582"/>
    <lineage>
        <taxon>Eukaryota</taxon>
        <taxon>Metazoa</taxon>
        <taxon>Chordata</taxon>
        <taxon>Craniata</taxon>
        <taxon>Vertebrata</taxon>
        <taxon>Euteleostomi</taxon>
        <taxon>Actinopterygii</taxon>
        <taxon>Neopterygii</taxon>
        <taxon>Teleostei</taxon>
        <taxon>Neoteleostei</taxon>
        <taxon>Acanthomorphata</taxon>
        <taxon>Ovalentaria</taxon>
        <taxon>Cichlomorphae</taxon>
        <taxon>Cichliformes</taxon>
        <taxon>Cichlidae</taxon>
        <taxon>African cichlids</taxon>
        <taxon>Pseudocrenilabrinae</taxon>
        <taxon>Haplochromini</taxon>
        <taxon>Maylandia</taxon>
        <taxon>Maylandia zebra complex</taxon>
    </lineage>
</organism>
<keyword evidence="5" id="KW-1185">Reference proteome</keyword>
<dbReference type="OrthoDB" id="10057956at2759"/>
<accession>A0A3P9C1F5</accession>
<dbReference type="PANTHER" id="PTHR21331:SF2">
    <property type="entry name" value="BRCA1-ASSOCIATED ATM ACTIVATOR 1"/>
    <property type="match status" value="1"/>
</dbReference>
<protein>
    <submittedName>
        <fullName evidence="4">BRCA1-associated ATM activator 1</fullName>
    </submittedName>
</protein>
<dbReference type="Ensembl" id="ENSMZET00005016218.1">
    <property type="protein sequence ID" value="ENSMZEP00005015711.1"/>
    <property type="gene ID" value="ENSMZEG00005011790.1"/>
</dbReference>
<dbReference type="GO" id="GO:0008283">
    <property type="term" value="P:cell population proliferation"/>
    <property type="evidence" value="ECO:0007669"/>
    <property type="project" value="InterPro"/>
</dbReference>
<dbReference type="InterPro" id="IPR011989">
    <property type="entry name" value="ARM-like"/>
</dbReference>
<evidence type="ECO:0000256" key="2">
    <source>
        <dbReference type="ARBA" id="ARBA00022490"/>
    </source>
</evidence>
<reference evidence="4" key="3">
    <citation type="submission" date="2025-09" db="UniProtKB">
        <authorList>
            <consortium name="Ensembl"/>
        </authorList>
    </citation>
    <scope>IDENTIFICATION</scope>
</reference>
<comment type="subcellular location">
    <subcellularLocation>
        <location evidence="1">Cytoplasm</location>
    </subcellularLocation>
</comment>
<dbReference type="KEGG" id="mze:101474552"/>
<evidence type="ECO:0000256" key="3">
    <source>
        <dbReference type="ARBA" id="ARBA00061308"/>
    </source>
</evidence>
<keyword evidence="2" id="KW-0963">Cytoplasm</keyword>
<evidence type="ECO:0000313" key="5">
    <source>
        <dbReference type="Proteomes" id="UP000265160"/>
    </source>
</evidence>
<name>A0A3P9C1F5_9CICH</name>
<comment type="similarity">
    <text evidence="3">Belongs to the BRAT1 family.</text>
</comment>
<dbReference type="GeneID" id="101474552"/>
<proteinExistence type="inferred from homology"/>
<dbReference type="AlphaFoldDB" id="A0A3P9C1F5"/>
<dbReference type="GO" id="GO:0005737">
    <property type="term" value="C:cytoplasm"/>
    <property type="evidence" value="ECO:0007669"/>
    <property type="project" value="UniProtKB-SubCell"/>
</dbReference>
<dbReference type="RefSeq" id="XP_004568395.1">
    <property type="nucleotide sequence ID" value="XM_004568338.4"/>
</dbReference>